<protein>
    <submittedName>
        <fullName evidence="1">Uncharacterized protein</fullName>
    </submittedName>
</protein>
<dbReference type="EMBL" id="JRNT01000008">
    <property type="protein sequence ID" value="KGF47570.1"/>
    <property type="molecule type" value="Genomic_DNA"/>
</dbReference>
<reference evidence="1 2" key="1">
    <citation type="submission" date="2014-07" db="EMBL/GenBank/DDBJ databases">
        <authorList>
            <person name="McCorrison J."/>
            <person name="Sanka R."/>
            <person name="Torralba M."/>
            <person name="Gillis M."/>
            <person name="Haft D.H."/>
            <person name="Methe B."/>
            <person name="Sutton G."/>
            <person name="Nelson K.E."/>
        </authorList>
    </citation>
    <scope>NUCLEOTIDE SEQUENCE [LARGE SCALE GENOMIC DNA]</scope>
    <source>
        <strain evidence="1 2">DNF00314</strain>
    </source>
</reference>
<sequence>MKKITDDDFKEKVFEVGSKLIELFDVKNEQYAKESDVLEAIKESADRRYGVVTKDTLSYVILDYKDKHDLALLKKGIKLGDTKERLLDIIAYCILLYLVYENDV</sequence>
<dbReference type="Proteomes" id="UP000029628">
    <property type="component" value="Unassembled WGS sequence"/>
</dbReference>
<comment type="caution">
    <text evidence="1">The sequence shown here is derived from an EMBL/GenBank/DDBJ whole genome shotgun (WGS) entry which is preliminary data.</text>
</comment>
<accession>A0A096AL62</accession>
<evidence type="ECO:0000313" key="1">
    <source>
        <dbReference type="EMBL" id="KGF47570.1"/>
    </source>
</evidence>
<proteinExistence type="predicted"/>
<keyword evidence="2" id="KW-1185">Reference proteome</keyword>
<organism evidence="1 2">
    <name type="scientific">Veillonella montpellierensis DNF00314</name>
    <dbReference type="NCBI Taxonomy" id="1401067"/>
    <lineage>
        <taxon>Bacteria</taxon>
        <taxon>Bacillati</taxon>
        <taxon>Bacillota</taxon>
        <taxon>Negativicutes</taxon>
        <taxon>Veillonellales</taxon>
        <taxon>Veillonellaceae</taxon>
        <taxon>Veillonella</taxon>
    </lineage>
</organism>
<gene>
    <name evidence="1" type="ORF">HMPREF0872_04030</name>
</gene>
<dbReference type="AlphaFoldDB" id="A0A096AL62"/>
<evidence type="ECO:0000313" key="2">
    <source>
        <dbReference type="Proteomes" id="UP000029628"/>
    </source>
</evidence>
<dbReference type="RefSeq" id="WP_038152106.1">
    <property type="nucleotide sequence ID" value="NZ_JRNT01000008.1"/>
</dbReference>
<name>A0A096AL62_9FIRM</name>